<comment type="similarity">
    <text evidence="3">Belongs to the HMBS family.</text>
</comment>
<dbReference type="Pfam" id="PF01379">
    <property type="entry name" value="Porphobil_deam"/>
    <property type="match status" value="1"/>
</dbReference>
<comment type="pathway">
    <text evidence="2">Porphyrin-containing compound metabolism; protoporphyrin-IX biosynthesis; coproporphyrinogen-III from 5-aminolevulinate: step 2/4.</text>
</comment>
<accession>A0A4R9J5R6</accession>
<evidence type="ECO:0000256" key="7">
    <source>
        <dbReference type="ARBA" id="ARBA00048169"/>
    </source>
</evidence>
<dbReference type="OrthoDB" id="9810298at2"/>
<dbReference type="GO" id="GO:0005737">
    <property type="term" value="C:cytoplasm"/>
    <property type="evidence" value="ECO:0007669"/>
    <property type="project" value="UniProtKB-UniRule"/>
</dbReference>
<dbReference type="Gene3D" id="3.40.190.10">
    <property type="entry name" value="Periplasmic binding protein-like II"/>
    <property type="match status" value="2"/>
</dbReference>
<reference evidence="11" key="1">
    <citation type="journal article" date="2019" name="PLoS Negl. Trop. Dis.">
        <title>Revisiting the worldwide diversity of Leptospira species in the environment.</title>
        <authorList>
            <person name="Vincent A.T."/>
            <person name="Schiettekatte O."/>
            <person name="Bourhy P."/>
            <person name="Veyrier F.J."/>
            <person name="Picardeau M."/>
        </authorList>
    </citation>
    <scope>NUCLEOTIDE SEQUENCE [LARGE SCALE GENOMIC DNA]</scope>
    <source>
        <strain evidence="11">201702692</strain>
    </source>
</reference>
<dbReference type="SUPFAM" id="SSF53850">
    <property type="entry name" value="Periplasmic binding protein-like II"/>
    <property type="match status" value="1"/>
</dbReference>
<evidence type="ECO:0000256" key="1">
    <source>
        <dbReference type="ARBA" id="ARBA00002869"/>
    </source>
</evidence>
<evidence type="ECO:0000313" key="11">
    <source>
        <dbReference type="EMBL" id="TGL33581.1"/>
    </source>
</evidence>
<evidence type="ECO:0000256" key="8">
    <source>
        <dbReference type="NCBIfam" id="TIGR00212"/>
    </source>
</evidence>
<feature type="coiled-coil region" evidence="9">
    <location>
        <begin position="235"/>
        <end position="262"/>
    </location>
</feature>
<evidence type="ECO:0000256" key="4">
    <source>
        <dbReference type="ARBA" id="ARBA00012655"/>
    </source>
</evidence>
<evidence type="ECO:0000256" key="9">
    <source>
        <dbReference type="SAM" id="Coils"/>
    </source>
</evidence>
<evidence type="ECO:0000256" key="6">
    <source>
        <dbReference type="ARBA" id="ARBA00023244"/>
    </source>
</evidence>
<evidence type="ECO:0000256" key="2">
    <source>
        <dbReference type="ARBA" id="ARBA00004735"/>
    </source>
</evidence>
<proteinExistence type="inferred from homology"/>
<dbReference type="PANTHER" id="PTHR11557:SF0">
    <property type="entry name" value="PORPHOBILINOGEN DEAMINASE"/>
    <property type="match status" value="1"/>
</dbReference>
<dbReference type="EMBL" id="RQGA01000019">
    <property type="protein sequence ID" value="TGL33581.1"/>
    <property type="molecule type" value="Genomic_DNA"/>
</dbReference>
<sequence length="511" mass="58158">MSDMIKIGGRSSLLSRIQILSVIKALQEKNQTKEFQTVFRESAGDKDLKTPLWQFAGQGIFTKDLQEDLLKYKIDIAIHSWKDMDLRDRKETTLVPILAREDVRDILLFKRNKWISAPTEITILTSSPRREHHIRDFVKTYFPTPINSFHVKIESVRGNIQTRIRKYLEHDNGGILIAKAALDRILNFDDDDNQVSELKEVKQLIREAVNLSLFMVMPSSIFPSAPAQGALCAEIRKEDKHLESLLKEISDINAEITAEEERKILSQYGGGCHQKIGVSVLTRDYGKITFVRGETEDGKTLYSKELSGTPNLSFHRDEVWPPNAKMAARQRERLTYSIPKDVDVFVSRGYAFPLDLSVNPTNQILWSAGLSTWKDLALRGFWVNGTCDGLGESEPPMIDLLLGRKPNFVKLTHVDSDKHNSIYPVIPTYFVSAPEIPVPFDTSKIKAAYWRSGSEFDIVTKRFPELLDVIHFVGPGSTFKKIKQTIGEEPSGTRVFVSLSFDSWIERYIKP</sequence>
<dbReference type="PANTHER" id="PTHR11557">
    <property type="entry name" value="PORPHOBILINOGEN DEAMINASE"/>
    <property type="match status" value="1"/>
</dbReference>
<organism evidence="11 12">
    <name type="scientific">Leptospira perdikensis</name>
    <dbReference type="NCBI Taxonomy" id="2484948"/>
    <lineage>
        <taxon>Bacteria</taxon>
        <taxon>Pseudomonadati</taxon>
        <taxon>Spirochaetota</taxon>
        <taxon>Spirochaetia</taxon>
        <taxon>Leptospirales</taxon>
        <taxon>Leptospiraceae</taxon>
        <taxon>Leptospira</taxon>
    </lineage>
</organism>
<feature type="domain" description="Porphobilinogen deaminase N-terminal" evidence="10">
    <location>
        <begin position="5"/>
        <end position="243"/>
    </location>
</feature>
<dbReference type="GO" id="GO:0004418">
    <property type="term" value="F:hydroxymethylbilane synthase activity"/>
    <property type="evidence" value="ECO:0007669"/>
    <property type="project" value="UniProtKB-UniRule"/>
</dbReference>
<keyword evidence="6" id="KW-0627">Porphyrin biosynthesis</keyword>
<evidence type="ECO:0000313" key="12">
    <source>
        <dbReference type="Proteomes" id="UP000298125"/>
    </source>
</evidence>
<keyword evidence="5 11" id="KW-0808">Transferase</keyword>
<comment type="function">
    <text evidence="1">Tetrapolymerization of the monopyrrole PBG into the hydroxymethylbilane pre-uroporphyrinogen in several discrete steps.</text>
</comment>
<keyword evidence="12" id="KW-1185">Reference proteome</keyword>
<dbReference type="PRINTS" id="PR00151">
    <property type="entry name" value="PORPHBDMNASE"/>
</dbReference>
<dbReference type="Proteomes" id="UP000298125">
    <property type="component" value="Unassembled WGS sequence"/>
</dbReference>
<gene>
    <name evidence="11" type="primary">hemC</name>
    <name evidence="11" type="ORF">EHQ49_18315</name>
</gene>
<comment type="catalytic activity">
    <reaction evidence="7">
        <text>4 porphobilinogen + H2O = hydroxymethylbilane + 4 NH4(+)</text>
        <dbReference type="Rhea" id="RHEA:13185"/>
        <dbReference type="ChEBI" id="CHEBI:15377"/>
        <dbReference type="ChEBI" id="CHEBI:28938"/>
        <dbReference type="ChEBI" id="CHEBI:57845"/>
        <dbReference type="ChEBI" id="CHEBI:58126"/>
        <dbReference type="EC" id="2.5.1.61"/>
    </reaction>
</comment>
<keyword evidence="9" id="KW-0175">Coiled coil</keyword>
<name>A0A4R9J5R6_9LEPT</name>
<dbReference type="GO" id="GO:0006783">
    <property type="term" value="P:heme biosynthetic process"/>
    <property type="evidence" value="ECO:0007669"/>
    <property type="project" value="TreeGrafter"/>
</dbReference>
<evidence type="ECO:0000259" key="10">
    <source>
        <dbReference type="Pfam" id="PF01379"/>
    </source>
</evidence>
<evidence type="ECO:0000256" key="3">
    <source>
        <dbReference type="ARBA" id="ARBA00005638"/>
    </source>
</evidence>
<dbReference type="AlphaFoldDB" id="A0A4R9J5R6"/>
<dbReference type="NCBIfam" id="TIGR00212">
    <property type="entry name" value="hemC"/>
    <property type="match status" value="1"/>
</dbReference>
<protein>
    <recommendedName>
        <fullName evidence="4 8">Hydroxymethylbilane synthase</fullName>
        <ecNumber evidence="4 8">2.5.1.61</ecNumber>
    </recommendedName>
</protein>
<dbReference type="EC" id="2.5.1.61" evidence="4 8"/>
<dbReference type="InterPro" id="IPR022417">
    <property type="entry name" value="Porphobilin_deaminase_N"/>
</dbReference>
<dbReference type="InterPro" id="IPR000860">
    <property type="entry name" value="HemC"/>
</dbReference>
<comment type="caution">
    <text evidence="11">The sequence shown here is derived from an EMBL/GenBank/DDBJ whole genome shotgun (WGS) entry which is preliminary data.</text>
</comment>
<evidence type="ECO:0000256" key="5">
    <source>
        <dbReference type="ARBA" id="ARBA00022679"/>
    </source>
</evidence>